<evidence type="ECO:0000256" key="2">
    <source>
        <dbReference type="ARBA" id="ARBA00022603"/>
    </source>
</evidence>
<dbReference type="RefSeq" id="WP_193927806.1">
    <property type="nucleotide sequence ID" value="NZ_JADEYC010000012.1"/>
</dbReference>
<evidence type="ECO:0000256" key="3">
    <source>
        <dbReference type="ARBA" id="ARBA00022679"/>
    </source>
</evidence>
<dbReference type="SUPFAM" id="SSF53335">
    <property type="entry name" value="S-adenosyl-L-methionine-dependent methyltransferases"/>
    <property type="match status" value="1"/>
</dbReference>
<evidence type="ECO:0000313" key="6">
    <source>
        <dbReference type="Proteomes" id="UP000598360"/>
    </source>
</evidence>
<dbReference type="GO" id="GO:0032259">
    <property type="term" value="P:methylation"/>
    <property type="evidence" value="ECO:0007669"/>
    <property type="project" value="UniProtKB-KW"/>
</dbReference>
<sequence>MFGSRTERARPEVTPSPNIWHWPDVYELENRAQDNTGAIWQELGARCRWSGADVVDVGCGDGFHLPLFAATARTVVGVEPHAPLAERARERLTGVPGVDVRTAPAQRLPLGDGSVDLVHARTAYFFGPGCEPGLAEAERVLRPGGALVVVDLDLAAEPYGGWMRADAPQLDPAEIERFFELHGFRSTAVDTLWRFDDRESLAAVLRIEFSARVAERAMRRTPGCALPVGYRVRVRHKPSGLVGG</sequence>
<proteinExistence type="inferred from homology"/>
<keyword evidence="3" id="KW-0808">Transferase</keyword>
<dbReference type="InterPro" id="IPR029063">
    <property type="entry name" value="SAM-dependent_MTases_sf"/>
</dbReference>
<dbReference type="AlphaFoldDB" id="A0A929G166"/>
<dbReference type="GO" id="GO:0008757">
    <property type="term" value="F:S-adenosylmethionine-dependent methyltransferase activity"/>
    <property type="evidence" value="ECO:0007669"/>
    <property type="project" value="InterPro"/>
</dbReference>
<evidence type="ECO:0000313" key="5">
    <source>
        <dbReference type="EMBL" id="MBE9374363.1"/>
    </source>
</evidence>
<organism evidence="5 6">
    <name type="scientific">Saccharopolyspora montiporae</name>
    <dbReference type="NCBI Taxonomy" id="2781240"/>
    <lineage>
        <taxon>Bacteria</taxon>
        <taxon>Bacillati</taxon>
        <taxon>Actinomycetota</taxon>
        <taxon>Actinomycetes</taxon>
        <taxon>Pseudonocardiales</taxon>
        <taxon>Pseudonocardiaceae</taxon>
        <taxon>Saccharopolyspora</taxon>
    </lineage>
</organism>
<dbReference type="Pfam" id="PF08241">
    <property type="entry name" value="Methyltransf_11"/>
    <property type="match status" value="1"/>
</dbReference>
<name>A0A929G166_9PSEU</name>
<evidence type="ECO:0000259" key="4">
    <source>
        <dbReference type="Pfam" id="PF08241"/>
    </source>
</evidence>
<protein>
    <submittedName>
        <fullName evidence="5">Class I SAM-dependent methyltransferase</fullName>
    </submittedName>
</protein>
<dbReference type="PANTHER" id="PTHR44942">
    <property type="entry name" value="METHYLTRANSF_11 DOMAIN-CONTAINING PROTEIN"/>
    <property type="match status" value="1"/>
</dbReference>
<dbReference type="CDD" id="cd02440">
    <property type="entry name" value="AdoMet_MTases"/>
    <property type="match status" value="1"/>
</dbReference>
<accession>A0A929G166</accession>
<dbReference type="Proteomes" id="UP000598360">
    <property type="component" value="Unassembled WGS sequence"/>
</dbReference>
<feature type="domain" description="Methyltransferase type 11" evidence="4">
    <location>
        <begin position="55"/>
        <end position="149"/>
    </location>
</feature>
<keyword evidence="6" id="KW-1185">Reference proteome</keyword>
<dbReference type="Gene3D" id="3.40.50.150">
    <property type="entry name" value="Vaccinia Virus protein VP39"/>
    <property type="match status" value="1"/>
</dbReference>
<dbReference type="InterPro" id="IPR051052">
    <property type="entry name" value="Diverse_substrate_MTase"/>
</dbReference>
<evidence type="ECO:0000256" key="1">
    <source>
        <dbReference type="ARBA" id="ARBA00008361"/>
    </source>
</evidence>
<dbReference type="EMBL" id="JADEYC010000012">
    <property type="protein sequence ID" value="MBE9374363.1"/>
    <property type="molecule type" value="Genomic_DNA"/>
</dbReference>
<gene>
    <name evidence="5" type="ORF">IQ251_07860</name>
</gene>
<keyword evidence="2 5" id="KW-0489">Methyltransferase</keyword>
<reference evidence="5" key="1">
    <citation type="submission" date="2020-10" db="EMBL/GenBank/DDBJ databases">
        <title>Diversity and distribution of actinomycetes associated with coral in the coast of Hainan.</title>
        <authorList>
            <person name="Li F."/>
        </authorList>
    </citation>
    <scope>NUCLEOTIDE SEQUENCE</scope>
    <source>
        <strain evidence="5">HNM0983</strain>
    </source>
</reference>
<comment type="similarity">
    <text evidence="1">Belongs to the methyltransferase superfamily.</text>
</comment>
<comment type="caution">
    <text evidence="5">The sequence shown here is derived from an EMBL/GenBank/DDBJ whole genome shotgun (WGS) entry which is preliminary data.</text>
</comment>
<dbReference type="InterPro" id="IPR013216">
    <property type="entry name" value="Methyltransf_11"/>
</dbReference>
<dbReference type="PANTHER" id="PTHR44942:SF4">
    <property type="entry name" value="METHYLTRANSFERASE TYPE 11 DOMAIN-CONTAINING PROTEIN"/>
    <property type="match status" value="1"/>
</dbReference>